<evidence type="ECO:0000256" key="2">
    <source>
        <dbReference type="ARBA" id="ARBA00022694"/>
    </source>
</evidence>
<organism evidence="6 7">
    <name type="scientific">Pseudonocardia acidicola</name>
    <dbReference type="NCBI Taxonomy" id="2724939"/>
    <lineage>
        <taxon>Bacteria</taxon>
        <taxon>Bacillati</taxon>
        <taxon>Actinomycetota</taxon>
        <taxon>Actinomycetes</taxon>
        <taxon>Pseudonocardiales</taxon>
        <taxon>Pseudonocardiaceae</taxon>
        <taxon>Pseudonocardia</taxon>
    </lineage>
</organism>
<evidence type="ECO:0000313" key="7">
    <source>
        <dbReference type="Proteomes" id="UP000820669"/>
    </source>
</evidence>
<keyword evidence="3" id="KW-0479">Metal-binding</keyword>
<keyword evidence="4" id="KW-0106">Calcium</keyword>
<sequence>MSSPPAGGAEGRRGHRSLPHTADLRLQAWAPSREECVTEAVRALVAAFADVTGRAPQRTALAEIHASTDEDALLSALEETIFLLDTDGAVPVSVRAEPTASGLRLHLGLVPLADVEIIGPAPKAVTMHRLRLGHDRAGWSCEATVDI</sequence>
<keyword evidence="2" id="KW-0819">tRNA processing</keyword>
<evidence type="ECO:0000256" key="1">
    <source>
        <dbReference type="ARBA" id="ARBA00007963"/>
    </source>
</evidence>
<comment type="similarity">
    <text evidence="1">Belongs to the archease family.</text>
</comment>
<dbReference type="RefSeq" id="WP_169381085.1">
    <property type="nucleotide sequence ID" value="NZ_JAAXLA010000014.1"/>
</dbReference>
<gene>
    <name evidence="6" type="ORF">HF526_09955</name>
</gene>
<reference evidence="6 7" key="1">
    <citation type="submission" date="2020-04" db="EMBL/GenBank/DDBJ databases">
        <authorList>
            <person name="Klaysubun C."/>
            <person name="Duangmal K."/>
            <person name="Lipun K."/>
        </authorList>
    </citation>
    <scope>NUCLEOTIDE SEQUENCE [LARGE SCALE GENOMIC DNA]</scope>
    <source>
        <strain evidence="6 7">K10HN5</strain>
    </source>
</reference>
<accession>A0ABX1SBS0</accession>
<name>A0ABX1SBS0_9PSEU</name>
<keyword evidence="7" id="KW-1185">Reference proteome</keyword>
<proteinExistence type="inferred from homology"/>
<protein>
    <submittedName>
        <fullName evidence="6">Archease</fullName>
    </submittedName>
</protein>
<dbReference type="EMBL" id="JAAXLA010000014">
    <property type="protein sequence ID" value="NMH97633.1"/>
    <property type="molecule type" value="Genomic_DNA"/>
</dbReference>
<evidence type="ECO:0000313" key="6">
    <source>
        <dbReference type="EMBL" id="NMH97633.1"/>
    </source>
</evidence>
<comment type="caution">
    <text evidence="6">The sequence shown here is derived from an EMBL/GenBank/DDBJ whole genome shotgun (WGS) entry which is preliminary data.</text>
</comment>
<dbReference type="SUPFAM" id="SSF69819">
    <property type="entry name" value="MTH1598-like"/>
    <property type="match status" value="1"/>
</dbReference>
<dbReference type="Gene3D" id="3.55.10.10">
    <property type="entry name" value="Archease domain"/>
    <property type="match status" value="1"/>
</dbReference>
<evidence type="ECO:0000256" key="3">
    <source>
        <dbReference type="ARBA" id="ARBA00022723"/>
    </source>
</evidence>
<feature type="domain" description="Archease" evidence="5">
    <location>
        <begin position="16"/>
        <end position="147"/>
    </location>
</feature>
<dbReference type="InterPro" id="IPR023572">
    <property type="entry name" value="Archease_dom"/>
</dbReference>
<dbReference type="Pfam" id="PF01951">
    <property type="entry name" value="Archease"/>
    <property type="match status" value="1"/>
</dbReference>
<evidence type="ECO:0000259" key="5">
    <source>
        <dbReference type="Pfam" id="PF01951"/>
    </source>
</evidence>
<evidence type="ECO:0000256" key="4">
    <source>
        <dbReference type="ARBA" id="ARBA00022837"/>
    </source>
</evidence>
<dbReference type="InterPro" id="IPR036820">
    <property type="entry name" value="Archease_dom_sf"/>
</dbReference>
<dbReference type="Proteomes" id="UP000820669">
    <property type="component" value="Unassembled WGS sequence"/>
</dbReference>